<dbReference type="PROSITE" id="PS50020">
    <property type="entry name" value="WW_DOMAIN_2"/>
    <property type="match status" value="2"/>
</dbReference>
<evidence type="ECO:0000313" key="2">
    <source>
        <dbReference type="EnsemblProtists" id="EOD19140"/>
    </source>
</evidence>
<dbReference type="PROSITE" id="PS01159">
    <property type="entry name" value="WW_DOMAIN_1"/>
    <property type="match status" value="1"/>
</dbReference>
<dbReference type="AlphaFoldDB" id="A0A0D3J6K5"/>
<dbReference type="STRING" id="2903.R1DX74"/>
<dbReference type="GeneID" id="17264687"/>
<dbReference type="RefSeq" id="XP_005771569.1">
    <property type="nucleotide sequence ID" value="XM_005771512.1"/>
</dbReference>
<dbReference type="KEGG" id="ehx:EMIHUDRAFT_50593"/>
<reference evidence="2" key="2">
    <citation type="submission" date="2024-10" db="UniProtKB">
        <authorList>
            <consortium name="EnsemblProtists"/>
        </authorList>
    </citation>
    <scope>IDENTIFICATION</scope>
</reference>
<dbReference type="SMART" id="SM00456">
    <property type="entry name" value="WW"/>
    <property type="match status" value="2"/>
</dbReference>
<evidence type="ECO:0000259" key="1">
    <source>
        <dbReference type="PROSITE" id="PS50020"/>
    </source>
</evidence>
<dbReference type="PaxDb" id="2903-EOD19140"/>
<dbReference type="EnsemblProtists" id="EOD19140">
    <property type="protein sequence ID" value="EOD19140"/>
    <property type="gene ID" value="EMIHUDRAFT_50593"/>
</dbReference>
<proteinExistence type="predicted"/>
<organism evidence="2 3">
    <name type="scientific">Emiliania huxleyi (strain CCMP1516)</name>
    <dbReference type="NCBI Taxonomy" id="280463"/>
    <lineage>
        <taxon>Eukaryota</taxon>
        <taxon>Haptista</taxon>
        <taxon>Haptophyta</taxon>
        <taxon>Prymnesiophyceae</taxon>
        <taxon>Isochrysidales</taxon>
        <taxon>Noelaerhabdaceae</taxon>
        <taxon>Emiliania</taxon>
    </lineage>
</organism>
<reference evidence="3" key="1">
    <citation type="journal article" date="2013" name="Nature">
        <title>Pan genome of the phytoplankton Emiliania underpins its global distribution.</title>
        <authorList>
            <person name="Read B.A."/>
            <person name="Kegel J."/>
            <person name="Klute M.J."/>
            <person name="Kuo A."/>
            <person name="Lefebvre S.C."/>
            <person name="Maumus F."/>
            <person name="Mayer C."/>
            <person name="Miller J."/>
            <person name="Monier A."/>
            <person name="Salamov A."/>
            <person name="Young J."/>
            <person name="Aguilar M."/>
            <person name="Claverie J.M."/>
            <person name="Frickenhaus S."/>
            <person name="Gonzalez K."/>
            <person name="Herman E.K."/>
            <person name="Lin Y.C."/>
            <person name="Napier J."/>
            <person name="Ogata H."/>
            <person name="Sarno A.F."/>
            <person name="Shmutz J."/>
            <person name="Schroeder D."/>
            <person name="de Vargas C."/>
            <person name="Verret F."/>
            <person name="von Dassow P."/>
            <person name="Valentin K."/>
            <person name="Van de Peer Y."/>
            <person name="Wheeler G."/>
            <person name="Dacks J.B."/>
            <person name="Delwiche C.F."/>
            <person name="Dyhrman S.T."/>
            <person name="Glockner G."/>
            <person name="John U."/>
            <person name="Richards T."/>
            <person name="Worden A.Z."/>
            <person name="Zhang X."/>
            <person name="Grigoriev I.V."/>
            <person name="Allen A.E."/>
            <person name="Bidle K."/>
            <person name="Borodovsky M."/>
            <person name="Bowler C."/>
            <person name="Brownlee C."/>
            <person name="Cock J.M."/>
            <person name="Elias M."/>
            <person name="Gladyshev V.N."/>
            <person name="Groth M."/>
            <person name="Guda C."/>
            <person name="Hadaegh A."/>
            <person name="Iglesias-Rodriguez M.D."/>
            <person name="Jenkins J."/>
            <person name="Jones B.M."/>
            <person name="Lawson T."/>
            <person name="Leese F."/>
            <person name="Lindquist E."/>
            <person name="Lobanov A."/>
            <person name="Lomsadze A."/>
            <person name="Malik S.B."/>
            <person name="Marsh M.E."/>
            <person name="Mackinder L."/>
            <person name="Mock T."/>
            <person name="Mueller-Roeber B."/>
            <person name="Pagarete A."/>
            <person name="Parker M."/>
            <person name="Probert I."/>
            <person name="Quesneville H."/>
            <person name="Raines C."/>
            <person name="Rensing S.A."/>
            <person name="Riano-Pachon D.M."/>
            <person name="Richier S."/>
            <person name="Rokitta S."/>
            <person name="Shiraiwa Y."/>
            <person name="Soanes D.M."/>
            <person name="van der Giezen M."/>
            <person name="Wahlund T.M."/>
            <person name="Williams B."/>
            <person name="Wilson W."/>
            <person name="Wolfe G."/>
            <person name="Wurch L.L."/>
        </authorList>
    </citation>
    <scope>NUCLEOTIDE SEQUENCE</scope>
</reference>
<keyword evidence="3" id="KW-1185">Reference proteome</keyword>
<dbReference type="InterPro" id="IPR001202">
    <property type="entry name" value="WW_dom"/>
</dbReference>
<feature type="domain" description="WW" evidence="1">
    <location>
        <begin position="1"/>
        <end position="28"/>
    </location>
</feature>
<dbReference type="SUPFAM" id="SSF51045">
    <property type="entry name" value="WW domain"/>
    <property type="match status" value="2"/>
</dbReference>
<dbReference type="eggNOG" id="KOG0152">
    <property type="taxonomic scope" value="Eukaryota"/>
</dbReference>
<dbReference type="GO" id="GO:0005685">
    <property type="term" value="C:U1 snRNP"/>
    <property type="evidence" value="ECO:0007669"/>
    <property type="project" value="TreeGrafter"/>
</dbReference>
<dbReference type="GO" id="GO:0071004">
    <property type="term" value="C:U2-type prespliceosome"/>
    <property type="evidence" value="ECO:0007669"/>
    <property type="project" value="TreeGrafter"/>
</dbReference>
<protein>
    <recommendedName>
        <fullName evidence="1">WW domain-containing protein</fullName>
    </recommendedName>
</protein>
<dbReference type="InterPro" id="IPR036020">
    <property type="entry name" value="WW_dom_sf"/>
</dbReference>
<accession>A0A0D3J6K5</accession>
<dbReference type="InterPro" id="IPR039726">
    <property type="entry name" value="Prp40-like"/>
</dbReference>
<dbReference type="GO" id="GO:0003723">
    <property type="term" value="F:RNA binding"/>
    <property type="evidence" value="ECO:0007669"/>
    <property type="project" value="TreeGrafter"/>
</dbReference>
<dbReference type="HOGENOM" id="CLU_190844_0_0_1"/>
<dbReference type="Pfam" id="PF00397">
    <property type="entry name" value="WW"/>
    <property type="match status" value="2"/>
</dbReference>
<dbReference type="CDD" id="cd00201">
    <property type="entry name" value="WW"/>
    <property type="match status" value="2"/>
</dbReference>
<feature type="domain" description="WW" evidence="1">
    <location>
        <begin position="43"/>
        <end position="70"/>
    </location>
</feature>
<dbReference type="PANTHER" id="PTHR11864:SF0">
    <property type="entry name" value="PRP40 PRE-MRNA PROCESSING FACTOR 40 HOMOLOG A (YEAST)"/>
    <property type="match status" value="1"/>
</dbReference>
<dbReference type="Gene3D" id="2.20.70.10">
    <property type="match status" value="2"/>
</dbReference>
<dbReference type="Proteomes" id="UP000013827">
    <property type="component" value="Unassembled WGS sequence"/>
</dbReference>
<evidence type="ECO:0000313" key="3">
    <source>
        <dbReference type="Proteomes" id="UP000013827"/>
    </source>
</evidence>
<dbReference type="PANTHER" id="PTHR11864">
    <property type="entry name" value="PRE-MRNA-PROCESSING PROTEIN PRP40"/>
    <property type="match status" value="1"/>
</dbReference>
<name>A0A0D3J6K5_EMIH1</name>
<sequence>WTEHKSPDGRTYYYHKERGVSAWEKPPEMMNAAQLSAAAISTSAWKEYTAASGKKYYFNSATRTTQWSMP</sequence>
<dbReference type="GO" id="GO:0045292">
    <property type="term" value="P:mRNA cis splicing, via spliceosome"/>
    <property type="evidence" value="ECO:0007669"/>
    <property type="project" value="InterPro"/>
</dbReference>